<keyword evidence="2" id="KW-1185">Reference proteome</keyword>
<sequence>MNIKMKATLILLAILGVTGLLVYLLILGGMRNDTQTVLTLPSESEARAYVLDKKLLASASKIEKTRSGGPEFLMVDGFDAEGNPKAVWLAVKDKSIKVFGSALYKEGVTKESIVAKVKEKGIAEDQIRYIYPTAYDYTSNKVIWYVQEQGDKKHMLMYDFHNGDLLWEGYQDPTAWKLTGN</sequence>
<dbReference type="KEGG" id="paun:MJA45_03840"/>
<organism evidence="1 2">
    <name type="scientific">Paenibacillus aurantius</name>
    <dbReference type="NCBI Taxonomy" id="2918900"/>
    <lineage>
        <taxon>Bacteria</taxon>
        <taxon>Bacillati</taxon>
        <taxon>Bacillota</taxon>
        <taxon>Bacilli</taxon>
        <taxon>Bacillales</taxon>
        <taxon>Paenibacillaceae</taxon>
        <taxon>Paenibacillus</taxon>
    </lineage>
</organism>
<accession>A0AA96RGC9</accession>
<name>A0AA96RGC9_9BACL</name>
<protein>
    <recommendedName>
        <fullName evidence="3">DUF5590 domain-containing protein</fullName>
    </recommendedName>
</protein>
<dbReference type="RefSeq" id="WP_315605970.1">
    <property type="nucleotide sequence ID" value="NZ_CP130318.1"/>
</dbReference>
<gene>
    <name evidence="1" type="ORF">MJA45_03840</name>
</gene>
<evidence type="ECO:0000313" key="2">
    <source>
        <dbReference type="Proteomes" id="UP001305702"/>
    </source>
</evidence>
<dbReference type="Proteomes" id="UP001305702">
    <property type="component" value="Chromosome"/>
</dbReference>
<evidence type="ECO:0000313" key="1">
    <source>
        <dbReference type="EMBL" id="WNQ12193.1"/>
    </source>
</evidence>
<proteinExistence type="predicted"/>
<evidence type="ECO:0008006" key="3">
    <source>
        <dbReference type="Google" id="ProtNLM"/>
    </source>
</evidence>
<dbReference type="AlphaFoldDB" id="A0AA96RGC9"/>
<reference evidence="1 2" key="1">
    <citation type="submission" date="2022-02" db="EMBL/GenBank/DDBJ databases">
        <title>Paenibacillus sp. MBLB1776 Whole Genome Shotgun Sequencing.</title>
        <authorList>
            <person name="Hwang C.Y."/>
            <person name="Cho E.-S."/>
            <person name="Seo M.-J."/>
        </authorList>
    </citation>
    <scope>NUCLEOTIDE SEQUENCE [LARGE SCALE GENOMIC DNA]</scope>
    <source>
        <strain evidence="1 2">MBLB1776</strain>
    </source>
</reference>
<dbReference type="EMBL" id="CP130318">
    <property type="protein sequence ID" value="WNQ12193.1"/>
    <property type="molecule type" value="Genomic_DNA"/>
</dbReference>